<feature type="signal peptide" evidence="1">
    <location>
        <begin position="1"/>
        <end position="19"/>
    </location>
</feature>
<name>A0A2N5UEB8_9BASI</name>
<protein>
    <submittedName>
        <fullName evidence="2">Uncharacterized protein</fullName>
    </submittedName>
</protein>
<accession>A0A2N5UEB8</accession>
<comment type="caution">
    <text evidence="2">The sequence shown here is derived from an EMBL/GenBank/DDBJ whole genome shotgun (WGS) entry which is preliminary data.</text>
</comment>
<evidence type="ECO:0000313" key="3">
    <source>
        <dbReference type="Proteomes" id="UP000235392"/>
    </source>
</evidence>
<feature type="chain" id="PRO_5014982637" evidence="1">
    <location>
        <begin position="20"/>
        <end position="231"/>
    </location>
</feature>
<evidence type="ECO:0000313" key="2">
    <source>
        <dbReference type="EMBL" id="PLW36099.1"/>
    </source>
</evidence>
<dbReference type="EMBL" id="PGCI01000165">
    <property type="protein sequence ID" value="PLW36099.1"/>
    <property type="molecule type" value="Genomic_DNA"/>
</dbReference>
<sequence>MLPSILLALFGCLVASVHSRHHHTRDIHSPKDGIYRKLQARIIPVVSPSTTRVVARAVEPVSKRHHGKRQANVSARISAALSQFLHIVDSEATKIKASSGSSSQAQQSLQSILKAAQEALANVKNCESAPAPSGAYHTPPSSPCPLLLAIIRCLKNILSSLQSMMSASQTHGNFGAIMTQITGTVAQIISEVNSKIPGTMRDLARVGKDVLDSIRFDGFGFGSIMNAARPL</sequence>
<organism evidence="2 3">
    <name type="scientific">Puccinia coronata f. sp. avenae</name>
    <dbReference type="NCBI Taxonomy" id="200324"/>
    <lineage>
        <taxon>Eukaryota</taxon>
        <taxon>Fungi</taxon>
        <taxon>Dikarya</taxon>
        <taxon>Basidiomycota</taxon>
        <taxon>Pucciniomycotina</taxon>
        <taxon>Pucciniomycetes</taxon>
        <taxon>Pucciniales</taxon>
        <taxon>Pucciniaceae</taxon>
        <taxon>Puccinia</taxon>
    </lineage>
</organism>
<evidence type="ECO:0000256" key="1">
    <source>
        <dbReference type="SAM" id="SignalP"/>
    </source>
</evidence>
<keyword evidence="1" id="KW-0732">Signal</keyword>
<proteinExistence type="predicted"/>
<dbReference type="AlphaFoldDB" id="A0A2N5UEB8"/>
<dbReference type="Proteomes" id="UP000235392">
    <property type="component" value="Unassembled WGS sequence"/>
</dbReference>
<gene>
    <name evidence="2" type="ORF">PCASD_11668</name>
</gene>
<reference evidence="2 3" key="1">
    <citation type="submission" date="2017-11" db="EMBL/GenBank/DDBJ databases">
        <title>De novo assembly and phasing of dikaryotic genomes from two isolates of Puccinia coronata f. sp. avenae, the causal agent of oat crown rust.</title>
        <authorList>
            <person name="Miller M.E."/>
            <person name="Zhang Y."/>
            <person name="Omidvar V."/>
            <person name="Sperschneider J."/>
            <person name="Schwessinger B."/>
            <person name="Raley C."/>
            <person name="Palmer J.M."/>
            <person name="Garnica D."/>
            <person name="Upadhyaya N."/>
            <person name="Rathjen J."/>
            <person name="Taylor J.M."/>
            <person name="Park R.F."/>
            <person name="Dodds P.N."/>
            <person name="Hirsch C.D."/>
            <person name="Kianian S.F."/>
            <person name="Figueroa M."/>
        </authorList>
    </citation>
    <scope>NUCLEOTIDE SEQUENCE [LARGE SCALE GENOMIC DNA]</scope>
    <source>
        <strain evidence="2">12SD80</strain>
    </source>
</reference>